<dbReference type="EMBL" id="CWQY01000005">
    <property type="protein sequence ID" value="CSC31807.1"/>
    <property type="molecule type" value="Genomic_DNA"/>
</dbReference>
<name>A0A655TVT3_VIBCL</name>
<accession>A0A655TVT3</accession>
<dbReference type="AlphaFoldDB" id="A0A655TVT3"/>
<proteinExistence type="predicted"/>
<evidence type="ECO:0000313" key="2">
    <source>
        <dbReference type="EMBL" id="CSC31807.1"/>
    </source>
</evidence>
<organism evidence="1 4">
    <name type="scientific">Vibrio cholerae</name>
    <dbReference type="NCBI Taxonomy" id="666"/>
    <lineage>
        <taxon>Bacteria</taxon>
        <taxon>Pseudomonadati</taxon>
        <taxon>Pseudomonadota</taxon>
        <taxon>Gammaproteobacteria</taxon>
        <taxon>Vibrionales</taxon>
        <taxon>Vibrionaceae</taxon>
        <taxon>Vibrio</taxon>
    </lineage>
</organism>
<gene>
    <name evidence="1" type="ORF">ERS013165_02022</name>
    <name evidence="2" type="ORF">ERS013200_01133</name>
</gene>
<sequence length="81" mass="8897">MPHWVRACAHFVTCSVNVMPHVVDTGCTVTTVVFLPFTSTRCTEILVRQCRSAPESILTTGDTLPTAGIVRHTNVDTTCRH</sequence>
<dbReference type="EMBL" id="CWOW01000009">
    <property type="protein sequence ID" value="CSA61956.1"/>
    <property type="molecule type" value="Genomic_DNA"/>
</dbReference>
<reference evidence="3 4" key="1">
    <citation type="submission" date="2015-07" db="EMBL/GenBank/DDBJ databases">
        <authorList>
            <consortium name="Pathogen Informatics"/>
        </authorList>
    </citation>
    <scope>NUCLEOTIDE SEQUENCE [LARGE SCALE GENOMIC DNA]</scope>
    <source>
        <strain evidence="2 3">A316</strain>
        <strain evidence="1 4">A51</strain>
    </source>
</reference>
<evidence type="ECO:0000313" key="3">
    <source>
        <dbReference type="Proteomes" id="UP000041770"/>
    </source>
</evidence>
<evidence type="ECO:0000313" key="4">
    <source>
        <dbReference type="Proteomes" id="UP000044806"/>
    </source>
</evidence>
<evidence type="ECO:0000313" key="1">
    <source>
        <dbReference type="EMBL" id="CSA61956.1"/>
    </source>
</evidence>
<dbReference type="Proteomes" id="UP000044806">
    <property type="component" value="Unassembled WGS sequence"/>
</dbReference>
<dbReference type="Proteomes" id="UP000041770">
    <property type="component" value="Unassembled WGS sequence"/>
</dbReference>
<protein>
    <submittedName>
        <fullName evidence="1">Uncharacterized protein</fullName>
    </submittedName>
</protein>